<gene>
    <name evidence="1" type="ORF">H8S22_06325</name>
</gene>
<evidence type="ECO:0000313" key="1">
    <source>
        <dbReference type="EMBL" id="MBC5677237.1"/>
    </source>
</evidence>
<dbReference type="Proteomes" id="UP000635828">
    <property type="component" value="Unassembled WGS sequence"/>
</dbReference>
<proteinExistence type="predicted"/>
<sequence length="243" mass="27863">MQYPSQIYKKVISLPKSEGKQTLALDDKLRTSMKEAPLSYHDSSSRIDITGIIKKEERTKIFYSNIKGNNIGYFKECCQNSLAFQMNPLYGEGEYNPYEVYPKTHKKNADGTFGDITNFRYRSKEEGGVHRIHDIMILCNPRSGSAFYEILIRNGYANLTKDQNGKKIIDAATVTDLEEFRFSLDLADFSNLVNDVCDYVLIFKNNMYLRQKEISSDALNRILNRKKDTGNPPVISGEPPIHY</sequence>
<name>A0ABR7FPU4_9FIRM</name>
<reference evidence="1 2" key="1">
    <citation type="submission" date="2020-08" db="EMBL/GenBank/DDBJ databases">
        <title>Genome public.</title>
        <authorList>
            <person name="Liu C."/>
            <person name="Sun Q."/>
        </authorList>
    </citation>
    <scope>NUCLEOTIDE SEQUENCE [LARGE SCALE GENOMIC DNA]</scope>
    <source>
        <strain evidence="1 2">NSJ-7</strain>
    </source>
</reference>
<keyword evidence="2" id="KW-1185">Reference proteome</keyword>
<comment type="caution">
    <text evidence="1">The sequence shown here is derived from an EMBL/GenBank/DDBJ whole genome shotgun (WGS) entry which is preliminary data.</text>
</comment>
<protein>
    <submittedName>
        <fullName evidence="1">Uncharacterized protein</fullName>
    </submittedName>
</protein>
<dbReference type="EMBL" id="JACOOS010000005">
    <property type="protein sequence ID" value="MBC5677237.1"/>
    <property type="molecule type" value="Genomic_DNA"/>
</dbReference>
<accession>A0ABR7FPU4</accession>
<evidence type="ECO:0000313" key="2">
    <source>
        <dbReference type="Proteomes" id="UP000635828"/>
    </source>
</evidence>
<organism evidence="1 2">
    <name type="scientific">Anaerostipes hominis</name>
    <name type="common">ex Liu et al. 2021</name>
    <dbReference type="NCBI Taxonomy" id="2763018"/>
    <lineage>
        <taxon>Bacteria</taxon>
        <taxon>Bacillati</taxon>
        <taxon>Bacillota</taxon>
        <taxon>Clostridia</taxon>
        <taxon>Lachnospirales</taxon>
        <taxon>Lachnospiraceae</taxon>
        <taxon>Anaerostipes</taxon>
    </lineage>
</organism>
<dbReference type="RefSeq" id="WP_024727408.1">
    <property type="nucleotide sequence ID" value="NZ_JACOOS010000005.1"/>
</dbReference>